<evidence type="ECO:0000313" key="8">
    <source>
        <dbReference type="Proteomes" id="UP000071392"/>
    </source>
</evidence>
<dbReference type="RefSeq" id="WP_068711421.1">
    <property type="nucleotide sequence ID" value="NZ_LSZP01000029.1"/>
</dbReference>
<keyword evidence="5 6" id="KW-0472">Membrane</keyword>
<dbReference type="STRING" id="1548208.AXK12_03900"/>
<dbReference type="AlphaFoldDB" id="A0A139SNP4"/>
<evidence type="ECO:0000256" key="1">
    <source>
        <dbReference type="ARBA" id="ARBA00004651"/>
    </source>
</evidence>
<keyword evidence="8" id="KW-1185">Reference proteome</keyword>
<proteinExistence type="predicted"/>
<dbReference type="Pfam" id="PF02653">
    <property type="entry name" value="BPD_transp_2"/>
    <property type="match status" value="1"/>
</dbReference>
<sequence length="338" mass="35645">MDSPQPKSKKRPRPQLTLGATLALGLLISAFSGALDPYFLDVLTSMGIAVILAVSLNLVTGFTGQFSLGHAGFMSVGAYISAGITTALFAGNPLGNSAFAQSGFFLGSLLLGGLGAAFAGLCVGIPSLRLKGDYLALVTLGFGEIIRVVFQNIEPIGGALGLNGIPPYTSVFWVITWAALTVFVIHSLVHSTYGRGFVATHDDEIAAEAIGLDTTRYKIVAFVVGAFFAGVAGGLYAHFRLSIVPTGFDFTKSIEIVLMVILGGMGNTIGVILAAVLLTLLPEVLRPIAAYRMVLYSLLLIVLMVSRPRGLFNLNWAALLLHLKKRTTETLTKRGAAK</sequence>
<evidence type="ECO:0000256" key="3">
    <source>
        <dbReference type="ARBA" id="ARBA00022692"/>
    </source>
</evidence>
<dbReference type="EMBL" id="LSZP01000029">
    <property type="protein sequence ID" value="KXU36205.1"/>
    <property type="molecule type" value="Genomic_DNA"/>
</dbReference>
<evidence type="ECO:0000256" key="5">
    <source>
        <dbReference type="ARBA" id="ARBA00023136"/>
    </source>
</evidence>
<feature type="transmembrane region" description="Helical" evidence="6">
    <location>
        <begin position="219"/>
        <end position="236"/>
    </location>
</feature>
<feature type="transmembrane region" description="Helical" evidence="6">
    <location>
        <begin position="42"/>
        <end position="59"/>
    </location>
</feature>
<reference evidence="7 8" key="1">
    <citation type="submission" date="2016-02" db="EMBL/GenBank/DDBJ databases">
        <authorList>
            <person name="Wen L."/>
            <person name="He K."/>
            <person name="Yang H."/>
        </authorList>
    </citation>
    <scope>NUCLEOTIDE SEQUENCE [LARGE SCALE GENOMIC DNA]</scope>
    <source>
        <strain evidence="7 8">CV41</strain>
    </source>
</reference>
<dbReference type="InterPro" id="IPR043428">
    <property type="entry name" value="LivM-like"/>
</dbReference>
<protein>
    <submittedName>
        <fullName evidence="7">Branched-chain amino acid ABC transporter permease</fullName>
    </submittedName>
</protein>
<dbReference type="Proteomes" id="UP000071392">
    <property type="component" value="Unassembled WGS sequence"/>
</dbReference>
<dbReference type="GO" id="GO:0005886">
    <property type="term" value="C:plasma membrane"/>
    <property type="evidence" value="ECO:0007669"/>
    <property type="project" value="UniProtKB-SubCell"/>
</dbReference>
<keyword evidence="3 6" id="KW-0812">Transmembrane</keyword>
<comment type="caution">
    <text evidence="7">The sequence shown here is derived from an EMBL/GenBank/DDBJ whole genome shotgun (WGS) entry which is preliminary data.</text>
</comment>
<feature type="transmembrane region" description="Helical" evidence="6">
    <location>
        <begin position="288"/>
        <end position="306"/>
    </location>
</feature>
<feature type="transmembrane region" description="Helical" evidence="6">
    <location>
        <begin position="170"/>
        <end position="189"/>
    </location>
</feature>
<evidence type="ECO:0000256" key="4">
    <source>
        <dbReference type="ARBA" id="ARBA00022989"/>
    </source>
</evidence>
<accession>A0A139SNP4</accession>
<dbReference type="PANTHER" id="PTHR30482:SF10">
    <property type="entry name" value="HIGH-AFFINITY BRANCHED-CHAIN AMINO ACID TRANSPORT PROTEIN BRAE"/>
    <property type="match status" value="1"/>
</dbReference>
<dbReference type="GO" id="GO:0015658">
    <property type="term" value="F:branched-chain amino acid transmembrane transporter activity"/>
    <property type="evidence" value="ECO:0007669"/>
    <property type="project" value="InterPro"/>
</dbReference>
<evidence type="ECO:0000313" key="7">
    <source>
        <dbReference type="EMBL" id="KXU36205.1"/>
    </source>
</evidence>
<dbReference type="OrthoDB" id="9789927at2"/>
<feature type="transmembrane region" description="Helical" evidence="6">
    <location>
        <begin position="103"/>
        <end position="125"/>
    </location>
</feature>
<gene>
    <name evidence="7" type="ORF">AXK12_03900</name>
</gene>
<comment type="subcellular location">
    <subcellularLocation>
        <location evidence="1">Cell membrane</location>
        <topology evidence="1">Multi-pass membrane protein</topology>
    </subcellularLocation>
</comment>
<dbReference type="PANTHER" id="PTHR30482">
    <property type="entry name" value="HIGH-AFFINITY BRANCHED-CHAIN AMINO ACID TRANSPORT SYSTEM PERMEASE"/>
    <property type="match status" value="1"/>
</dbReference>
<dbReference type="InterPro" id="IPR001851">
    <property type="entry name" value="ABC_transp_permease"/>
</dbReference>
<keyword evidence="2" id="KW-1003">Cell membrane</keyword>
<name>A0A139SNP4_9BACT</name>
<feature type="transmembrane region" description="Helical" evidence="6">
    <location>
        <begin position="256"/>
        <end position="281"/>
    </location>
</feature>
<keyword evidence="4 6" id="KW-1133">Transmembrane helix</keyword>
<evidence type="ECO:0000256" key="6">
    <source>
        <dbReference type="SAM" id="Phobius"/>
    </source>
</evidence>
<feature type="transmembrane region" description="Helical" evidence="6">
    <location>
        <begin position="132"/>
        <end position="150"/>
    </location>
</feature>
<organism evidence="7 8">
    <name type="scientific">Cephaloticoccus capnophilus</name>
    <dbReference type="NCBI Taxonomy" id="1548208"/>
    <lineage>
        <taxon>Bacteria</taxon>
        <taxon>Pseudomonadati</taxon>
        <taxon>Verrucomicrobiota</taxon>
        <taxon>Opitutia</taxon>
        <taxon>Opitutales</taxon>
        <taxon>Opitutaceae</taxon>
        <taxon>Cephaloticoccus</taxon>
    </lineage>
</organism>
<dbReference type="CDD" id="cd06581">
    <property type="entry name" value="TM_PBP1_LivM_like"/>
    <property type="match status" value="1"/>
</dbReference>
<feature type="transmembrane region" description="Helical" evidence="6">
    <location>
        <begin position="71"/>
        <end position="91"/>
    </location>
</feature>
<evidence type="ECO:0000256" key="2">
    <source>
        <dbReference type="ARBA" id="ARBA00022475"/>
    </source>
</evidence>